<feature type="compositionally biased region" description="Basic and acidic residues" evidence="6">
    <location>
        <begin position="272"/>
        <end position="284"/>
    </location>
</feature>
<dbReference type="InterPro" id="IPR038508">
    <property type="entry name" value="ArfGAP_dom_sf"/>
</dbReference>
<dbReference type="PROSITE" id="PS50115">
    <property type="entry name" value="ARFGAP"/>
    <property type="match status" value="1"/>
</dbReference>
<evidence type="ECO:0000256" key="1">
    <source>
        <dbReference type="ARBA" id="ARBA00022468"/>
    </source>
</evidence>
<keyword evidence="2" id="KW-0479">Metal-binding</keyword>
<dbReference type="PANTHER" id="PTHR45686">
    <property type="entry name" value="ADP-RIBOSYLATION FACTOR GTPASE ACTIVATING PROTEIN 3, ISOFORM H-RELATED"/>
    <property type="match status" value="1"/>
</dbReference>
<dbReference type="InterPro" id="IPR001164">
    <property type="entry name" value="ArfGAP_dom"/>
</dbReference>
<dbReference type="GO" id="GO:0000139">
    <property type="term" value="C:Golgi membrane"/>
    <property type="evidence" value="ECO:0007669"/>
    <property type="project" value="GOC"/>
</dbReference>
<feature type="domain" description="Arf-GAP" evidence="7">
    <location>
        <begin position="13"/>
        <end position="128"/>
    </location>
</feature>
<name>G0UV26_TRYCI</name>
<dbReference type="VEuPathDB" id="TriTrypDB:TcIL3000_9_6580"/>
<keyword evidence="1" id="KW-0343">GTPase activation</keyword>
<dbReference type="AlphaFoldDB" id="G0UV26"/>
<accession>G0UV26</accession>
<feature type="region of interest" description="Disordered" evidence="6">
    <location>
        <begin position="136"/>
        <end position="179"/>
    </location>
</feature>
<gene>
    <name evidence="8" type="ORF">TCIL3000_9_6580</name>
</gene>
<feature type="compositionally biased region" description="Polar residues" evidence="6">
    <location>
        <begin position="169"/>
        <end position="179"/>
    </location>
</feature>
<dbReference type="GO" id="GO:0048205">
    <property type="term" value="P:COPI coating of Golgi vesicle"/>
    <property type="evidence" value="ECO:0007669"/>
    <property type="project" value="TreeGrafter"/>
</dbReference>
<dbReference type="Pfam" id="PF01412">
    <property type="entry name" value="ArfGap"/>
    <property type="match status" value="1"/>
</dbReference>
<feature type="region of interest" description="Disordered" evidence="6">
    <location>
        <begin position="260"/>
        <end position="325"/>
    </location>
</feature>
<dbReference type="GO" id="GO:0008270">
    <property type="term" value="F:zinc ion binding"/>
    <property type="evidence" value="ECO:0007669"/>
    <property type="project" value="UniProtKB-KW"/>
</dbReference>
<evidence type="ECO:0000256" key="5">
    <source>
        <dbReference type="PROSITE-ProRule" id="PRU00288"/>
    </source>
</evidence>
<dbReference type="PANTHER" id="PTHR45686:SF24">
    <property type="entry name" value="FACTOR GTPASE ACTIVATING PROTEIN, PUTATIVE-RELATED"/>
    <property type="match status" value="1"/>
</dbReference>
<evidence type="ECO:0000313" key="8">
    <source>
        <dbReference type="EMBL" id="CCC93240.1"/>
    </source>
</evidence>
<evidence type="ECO:0000256" key="2">
    <source>
        <dbReference type="ARBA" id="ARBA00022723"/>
    </source>
</evidence>
<dbReference type="SUPFAM" id="SSF57863">
    <property type="entry name" value="ArfGap/RecO-like zinc finger"/>
    <property type="match status" value="1"/>
</dbReference>
<proteinExistence type="predicted"/>
<dbReference type="CDD" id="cd08831">
    <property type="entry name" value="ArfGap_ArfGap2_3_like"/>
    <property type="match status" value="1"/>
</dbReference>
<dbReference type="PRINTS" id="PR00405">
    <property type="entry name" value="REVINTRACTNG"/>
</dbReference>
<evidence type="ECO:0000256" key="3">
    <source>
        <dbReference type="ARBA" id="ARBA00022771"/>
    </source>
</evidence>
<evidence type="ECO:0000256" key="4">
    <source>
        <dbReference type="ARBA" id="ARBA00022833"/>
    </source>
</evidence>
<dbReference type="Gene3D" id="1.10.220.150">
    <property type="entry name" value="Arf GTPase activating protein"/>
    <property type="match status" value="1"/>
</dbReference>
<evidence type="ECO:0000256" key="6">
    <source>
        <dbReference type="SAM" id="MobiDB-lite"/>
    </source>
</evidence>
<dbReference type="InterPro" id="IPR037278">
    <property type="entry name" value="ARFGAP/RecO"/>
</dbReference>
<organism evidence="8">
    <name type="scientific">Trypanosoma congolense (strain IL3000)</name>
    <dbReference type="NCBI Taxonomy" id="1068625"/>
    <lineage>
        <taxon>Eukaryota</taxon>
        <taxon>Discoba</taxon>
        <taxon>Euglenozoa</taxon>
        <taxon>Kinetoplastea</taxon>
        <taxon>Metakinetoplastina</taxon>
        <taxon>Trypanosomatida</taxon>
        <taxon>Trypanosomatidae</taxon>
        <taxon>Trypanosoma</taxon>
        <taxon>Nannomonas</taxon>
    </lineage>
</organism>
<dbReference type="SMART" id="SM00105">
    <property type="entry name" value="ArfGap"/>
    <property type="match status" value="1"/>
</dbReference>
<feature type="compositionally biased region" description="Basic and acidic residues" evidence="6">
    <location>
        <begin position="156"/>
        <end position="166"/>
    </location>
</feature>
<evidence type="ECO:0000259" key="7">
    <source>
        <dbReference type="PROSITE" id="PS50115"/>
    </source>
</evidence>
<sequence>MQPTLPKNSEEAKNLARSLRQHADNKICFDCPQKNPTWCSVTYGIFLCMDCCGRHRGMGVHIPFMRSADLDSWKPEKALRMALGGNSAAASFFQQHGGAADSRQRYVTAAAQSYKSRLDRLVAERMGEGSTMAGAVVSTARRGEGECPLPSSPRPQHQEREEDGGAFKDSTTNIGGPVQETTVVTMSSKSVRQRAGGSLKKKGFGGALKVEGHLTESSRKVPQGLMCDVASPHVDGDGCNDNITGAKLGCCGSRCAGNAGDNATGGKKKKTERCVDGSLKDGSIRKSNTGPPEDRVPDFSGRGSQPYDPHEAVADADGAYFNTNL</sequence>
<dbReference type="GO" id="GO:0005096">
    <property type="term" value="F:GTPase activator activity"/>
    <property type="evidence" value="ECO:0007669"/>
    <property type="project" value="UniProtKB-KW"/>
</dbReference>
<reference evidence="8" key="1">
    <citation type="journal article" date="2012" name="Proc. Natl. Acad. Sci. U.S.A.">
        <title>Antigenic diversity is generated by distinct evolutionary mechanisms in African trypanosome species.</title>
        <authorList>
            <person name="Jackson A.P."/>
            <person name="Berry A."/>
            <person name="Aslett M."/>
            <person name="Allison H.C."/>
            <person name="Burton P."/>
            <person name="Vavrova-Anderson J."/>
            <person name="Brown R."/>
            <person name="Browne H."/>
            <person name="Corton N."/>
            <person name="Hauser H."/>
            <person name="Gamble J."/>
            <person name="Gilderthorp R."/>
            <person name="Marcello L."/>
            <person name="McQuillan J."/>
            <person name="Otto T.D."/>
            <person name="Quail M.A."/>
            <person name="Sanders M.J."/>
            <person name="van Tonder A."/>
            <person name="Ginger M.L."/>
            <person name="Field M.C."/>
            <person name="Barry J.D."/>
            <person name="Hertz-Fowler C."/>
            <person name="Berriman M."/>
        </authorList>
    </citation>
    <scope>NUCLEOTIDE SEQUENCE</scope>
    <source>
        <strain evidence="8">IL3000</strain>
    </source>
</reference>
<keyword evidence="4" id="KW-0862">Zinc</keyword>
<keyword evidence="3 5" id="KW-0863">Zinc-finger</keyword>
<dbReference type="EMBL" id="HE575322">
    <property type="protein sequence ID" value="CCC93240.1"/>
    <property type="molecule type" value="Genomic_DNA"/>
</dbReference>
<protein>
    <submittedName>
        <fullName evidence="8">Uncharacterized protein TCIL3000_9_6580</fullName>
    </submittedName>
</protein>